<dbReference type="PANTHER" id="PTHR43674">
    <property type="entry name" value="NITRILASE C965.09-RELATED"/>
    <property type="match status" value="1"/>
</dbReference>
<name>A0A1M4YDT6_9BACL</name>
<dbReference type="AlphaFoldDB" id="A0A1M4YDT6"/>
<dbReference type="RefSeq" id="WP_073155002.1">
    <property type="nucleotide sequence ID" value="NZ_FQVL01000006.1"/>
</dbReference>
<keyword evidence="1 3" id="KW-0378">Hydrolase</keyword>
<evidence type="ECO:0000256" key="1">
    <source>
        <dbReference type="ARBA" id="ARBA00022801"/>
    </source>
</evidence>
<sequence>MKIYVAAVQMSATPFKKAEKWRQMAQWIKKIKQARPSVQLIIFPELAVTGYDFQLCYRDLAEERHGETYQFFSQLAQQYGIYLVYGNVEQNQGKSPFNTIYFMNPQGQVTQSYHKTHLTSLERSHFTAGDALQTVETEWGKVGLLICWDLAFPEVARSHALDGVDLLIAPAAWEKPYLDSYVKFSMARALDNATPLVTCNYIGKNHSFDFTGGSRIFDATGTEMVSLVDEEDYLYAEIDSTQTNKARQEFYTMLMERKPELYKRGDNDAKSDQDC</sequence>
<reference evidence="3 4" key="1">
    <citation type="submission" date="2016-11" db="EMBL/GenBank/DDBJ databases">
        <authorList>
            <person name="Jaros S."/>
            <person name="Januszkiewicz K."/>
            <person name="Wedrychowicz H."/>
        </authorList>
    </citation>
    <scope>NUCLEOTIDE SEQUENCE [LARGE SCALE GENOMIC DNA]</scope>
    <source>
        <strain evidence="3 4">DSM 44666</strain>
    </source>
</reference>
<keyword evidence="4" id="KW-1185">Reference proteome</keyword>
<dbReference type="Gene3D" id="3.60.110.10">
    <property type="entry name" value="Carbon-nitrogen hydrolase"/>
    <property type="match status" value="1"/>
</dbReference>
<dbReference type="InterPro" id="IPR050345">
    <property type="entry name" value="Aliph_Amidase/BUP"/>
</dbReference>
<dbReference type="GO" id="GO:0016811">
    <property type="term" value="F:hydrolase activity, acting on carbon-nitrogen (but not peptide) bonds, in linear amides"/>
    <property type="evidence" value="ECO:0007669"/>
    <property type="project" value="TreeGrafter"/>
</dbReference>
<evidence type="ECO:0000259" key="2">
    <source>
        <dbReference type="PROSITE" id="PS50263"/>
    </source>
</evidence>
<evidence type="ECO:0000313" key="4">
    <source>
        <dbReference type="Proteomes" id="UP000184476"/>
    </source>
</evidence>
<dbReference type="CDD" id="cd07197">
    <property type="entry name" value="nitrilase"/>
    <property type="match status" value="1"/>
</dbReference>
<accession>A0A1M4YDT6</accession>
<dbReference type="InterPro" id="IPR003010">
    <property type="entry name" value="C-N_Hydrolase"/>
</dbReference>
<dbReference type="OrthoDB" id="9811121at2"/>
<evidence type="ECO:0000313" key="3">
    <source>
        <dbReference type="EMBL" id="SHF03920.1"/>
    </source>
</evidence>
<feature type="domain" description="CN hydrolase" evidence="2">
    <location>
        <begin position="3"/>
        <end position="240"/>
    </location>
</feature>
<dbReference type="Pfam" id="PF00795">
    <property type="entry name" value="CN_hydrolase"/>
    <property type="match status" value="1"/>
</dbReference>
<dbReference type="Proteomes" id="UP000184476">
    <property type="component" value="Unassembled WGS sequence"/>
</dbReference>
<dbReference type="InterPro" id="IPR036526">
    <property type="entry name" value="C-N_Hydrolase_sf"/>
</dbReference>
<dbReference type="PANTHER" id="PTHR43674:SF12">
    <property type="entry name" value="NITRILASE C965.09-RELATED"/>
    <property type="match status" value="1"/>
</dbReference>
<organism evidence="3 4">
    <name type="scientific">Seinonella peptonophila</name>
    <dbReference type="NCBI Taxonomy" id="112248"/>
    <lineage>
        <taxon>Bacteria</taxon>
        <taxon>Bacillati</taxon>
        <taxon>Bacillota</taxon>
        <taxon>Bacilli</taxon>
        <taxon>Bacillales</taxon>
        <taxon>Thermoactinomycetaceae</taxon>
        <taxon>Seinonella</taxon>
    </lineage>
</organism>
<dbReference type="SUPFAM" id="SSF56317">
    <property type="entry name" value="Carbon-nitrogen hydrolase"/>
    <property type="match status" value="1"/>
</dbReference>
<dbReference type="PROSITE" id="PS50263">
    <property type="entry name" value="CN_HYDROLASE"/>
    <property type="match status" value="1"/>
</dbReference>
<proteinExistence type="predicted"/>
<dbReference type="EMBL" id="FQVL01000006">
    <property type="protein sequence ID" value="SHF03920.1"/>
    <property type="molecule type" value="Genomic_DNA"/>
</dbReference>
<dbReference type="STRING" id="112248.SAMN05444392_106183"/>
<protein>
    <submittedName>
        <fullName evidence="3">Predicted amidohydrolase</fullName>
    </submittedName>
</protein>
<gene>
    <name evidence="3" type="ORF">SAMN05444392_106183</name>
</gene>